<sequence length="114" mass="12342">MTRTERTVSPRAILRDRSESKTGLDRSLRKGGAGGHNWGSMKDERELEEAGYDDEQREVGNKIDTAASSGQIGTSTSEDLKNAQQFRKGAFKGESVDLAAIARTSRGVSTSPPK</sequence>
<organism evidence="3 4">
    <name type="scientific">Pterulicium gracile</name>
    <dbReference type="NCBI Taxonomy" id="1884261"/>
    <lineage>
        <taxon>Eukaryota</taxon>
        <taxon>Fungi</taxon>
        <taxon>Dikarya</taxon>
        <taxon>Basidiomycota</taxon>
        <taxon>Agaricomycotina</taxon>
        <taxon>Agaricomycetes</taxon>
        <taxon>Agaricomycetidae</taxon>
        <taxon>Agaricales</taxon>
        <taxon>Pleurotineae</taxon>
        <taxon>Pterulaceae</taxon>
        <taxon>Pterulicium</taxon>
    </lineage>
</organism>
<proteinExistence type="predicted"/>
<protein>
    <recommendedName>
        <fullName evidence="2">Hyaluronan/mRNA-binding protein domain-containing protein</fullName>
    </recommendedName>
</protein>
<evidence type="ECO:0000256" key="1">
    <source>
        <dbReference type="SAM" id="MobiDB-lite"/>
    </source>
</evidence>
<feature type="compositionally biased region" description="Polar residues" evidence="1">
    <location>
        <begin position="66"/>
        <end position="80"/>
    </location>
</feature>
<accession>A0A5C3Q7P8</accession>
<evidence type="ECO:0000259" key="2">
    <source>
        <dbReference type="Pfam" id="PF04774"/>
    </source>
</evidence>
<feature type="compositionally biased region" description="Basic and acidic residues" evidence="1">
    <location>
        <begin position="1"/>
        <end position="28"/>
    </location>
</feature>
<evidence type="ECO:0000313" key="4">
    <source>
        <dbReference type="Proteomes" id="UP000305067"/>
    </source>
</evidence>
<keyword evidence="4" id="KW-1185">Reference proteome</keyword>
<reference evidence="3 4" key="1">
    <citation type="journal article" date="2019" name="Nat. Ecol. Evol.">
        <title>Megaphylogeny resolves global patterns of mushroom evolution.</title>
        <authorList>
            <person name="Varga T."/>
            <person name="Krizsan K."/>
            <person name="Foldi C."/>
            <person name="Dima B."/>
            <person name="Sanchez-Garcia M."/>
            <person name="Sanchez-Ramirez S."/>
            <person name="Szollosi G.J."/>
            <person name="Szarkandi J.G."/>
            <person name="Papp V."/>
            <person name="Albert L."/>
            <person name="Andreopoulos W."/>
            <person name="Angelini C."/>
            <person name="Antonin V."/>
            <person name="Barry K.W."/>
            <person name="Bougher N.L."/>
            <person name="Buchanan P."/>
            <person name="Buyck B."/>
            <person name="Bense V."/>
            <person name="Catcheside P."/>
            <person name="Chovatia M."/>
            <person name="Cooper J."/>
            <person name="Damon W."/>
            <person name="Desjardin D."/>
            <person name="Finy P."/>
            <person name="Geml J."/>
            <person name="Haridas S."/>
            <person name="Hughes K."/>
            <person name="Justo A."/>
            <person name="Karasinski D."/>
            <person name="Kautmanova I."/>
            <person name="Kiss B."/>
            <person name="Kocsube S."/>
            <person name="Kotiranta H."/>
            <person name="LaButti K.M."/>
            <person name="Lechner B.E."/>
            <person name="Liimatainen K."/>
            <person name="Lipzen A."/>
            <person name="Lukacs Z."/>
            <person name="Mihaltcheva S."/>
            <person name="Morgado L.N."/>
            <person name="Niskanen T."/>
            <person name="Noordeloos M.E."/>
            <person name="Ohm R.A."/>
            <person name="Ortiz-Santana B."/>
            <person name="Ovrebo C."/>
            <person name="Racz N."/>
            <person name="Riley R."/>
            <person name="Savchenko A."/>
            <person name="Shiryaev A."/>
            <person name="Soop K."/>
            <person name="Spirin V."/>
            <person name="Szebenyi C."/>
            <person name="Tomsovsky M."/>
            <person name="Tulloss R.E."/>
            <person name="Uehling J."/>
            <person name="Grigoriev I.V."/>
            <person name="Vagvolgyi C."/>
            <person name="Papp T."/>
            <person name="Martin F.M."/>
            <person name="Miettinen O."/>
            <person name="Hibbett D.S."/>
            <person name="Nagy L.G."/>
        </authorList>
    </citation>
    <scope>NUCLEOTIDE SEQUENCE [LARGE SCALE GENOMIC DNA]</scope>
    <source>
        <strain evidence="3 4">CBS 309.79</strain>
    </source>
</reference>
<name>A0A5C3Q7P8_9AGAR</name>
<dbReference type="OrthoDB" id="2562681at2759"/>
<dbReference type="EMBL" id="ML178864">
    <property type="protein sequence ID" value="TFK96238.1"/>
    <property type="molecule type" value="Genomic_DNA"/>
</dbReference>
<feature type="region of interest" description="Disordered" evidence="1">
    <location>
        <begin position="1"/>
        <end position="80"/>
    </location>
</feature>
<dbReference type="Pfam" id="PF04774">
    <property type="entry name" value="HABP4_PAI-RBP1"/>
    <property type="match status" value="1"/>
</dbReference>
<dbReference type="STRING" id="1884261.A0A5C3Q7P8"/>
<dbReference type="Proteomes" id="UP000305067">
    <property type="component" value="Unassembled WGS sequence"/>
</dbReference>
<feature type="compositionally biased region" description="Acidic residues" evidence="1">
    <location>
        <begin position="46"/>
        <end position="56"/>
    </location>
</feature>
<gene>
    <name evidence="3" type="ORF">BDV98DRAFT_586503</name>
</gene>
<evidence type="ECO:0000313" key="3">
    <source>
        <dbReference type="EMBL" id="TFK96238.1"/>
    </source>
</evidence>
<dbReference type="InterPro" id="IPR006861">
    <property type="entry name" value="HABP4_PAIRBP1-bd"/>
</dbReference>
<feature type="domain" description="Hyaluronan/mRNA-binding protein" evidence="2">
    <location>
        <begin position="20"/>
        <end position="68"/>
    </location>
</feature>
<dbReference type="AlphaFoldDB" id="A0A5C3Q7P8"/>